<protein>
    <submittedName>
        <fullName evidence="1">Uncharacterized protein</fullName>
    </submittedName>
</protein>
<organism evidence="1 2">
    <name type="scientific">Solihabitans fulvus</name>
    <dbReference type="NCBI Taxonomy" id="1892852"/>
    <lineage>
        <taxon>Bacteria</taxon>
        <taxon>Bacillati</taxon>
        <taxon>Actinomycetota</taxon>
        <taxon>Actinomycetes</taxon>
        <taxon>Pseudonocardiales</taxon>
        <taxon>Pseudonocardiaceae</taxon>
        <taxon>Solihabitans</taxon>
    </lineage>
</organism>
<sequence length="218" mass="22100">MGGAGGGSDPGPGKGKGASGTVVAAAVVAGLMAAAGGGTATESVGAALDSAAQQGAKADPAKNKGSANRESTAEAWQRIALREVKKVVTHDLRCAVQSYGQVQQFFLRTPCDSLSQLLTAVADAQGDVIVVSVRWVTMASTGDANALRQLEDTYGTGDVTPFDIEALQLGGIRFTGQHYKSRQDGPLFVIAEAEPVRGAPSAALLGKVADLAVVLPPL</sequence>
<reference evidence="1 2" key="1">
    <citation type="submission" date="2019-09" db="EMBL/GenBank/DDBJ databases">
        <title>Goodfellowia gen. nov., a new genus of the Pseudonocardineae related to Actinoalloteichus, containing Goodfellowia coeruleoviolacea gen. nov., comb. nov. gen. nov., comb. nov.</title>
        <authorList>
            <person name="Labeda D."/>
        </authorList>
    </citation>
    <scope>NUCLEOTIDE SEQUENCE [LARGE SCALE GENOMIC DNA]</scope>
    <source>
        <strain evidence="1 2">AN110305</strain>
    </source>
</reference>
<evidence type="ECO:0000313" key="2">
    <source>
        <dbReference type="Proteomes" id="UP000323454"/>
    </source>
</evidence>
<gene>
    <name evidence="1" type="ORF">F0L68_26440</name>
</gene>
<dbReference type="EMBL" id="VUOB01000052">
    <property type="protein sequence ID" value="KAA2256389.1"/>
    <property type="molecule type" value="Genomic_DNA"/>
</dbReference>
<evidence type="ECO:0000313" key="1">
    <source>
        <dbReference type="EMBL" id="KAA2256389.1"/>
    </source>
</evidence>
<dbReference type="AlphaFoldDB" id="A0A5B2X0I8"/>
<comment type="caution">
    <text evidence="1">The sequence shown here is derived from an EMBL/GenBank/DDBJ whole genome shotgun (WGS) entry which is preliminary data.</text>
</comment>
<name>A0A5B2X0I8_9PSEU</name>
<dbReference type="OrthoDB" id="3470137at2"/>
<proteinExistence type="predicted"/>
<accession>A0A5B2X0I8</accession>
<dbReference type="Proteomes" id="UP000323454">
    <property type="component" value="Unassembled WGS sequence"/>
</dbReference>
<reference evidence="1 2" key="2">
    <citation type="submission" date="2019-09" db="EMBL/GenBank/DDBJ databases">
        <authorList>
            <person name="Jin C."/>
        </authorList>
    </citation>
    <scope>NUCLEOTIDE SEQUENCE [LARGE SCALE GENOMIC DNA]</scope>
    <source>
        <strain evidence="1 2">AN110305</strain>
    </source>
</reference>
<keyword evidence="2" id="KW-1185">Reference proteome</keyword>